<feature type="compositionally biased region" description="Basic and acidic residues" evidence="1">
    <location>
        <begin position="422"/>
        <end position="433"/>
    </location>
</feature>
<comment type="caution">
    <text evidence="2">The sequence shown here is derived from an EMBL/GenBank/DDBJ whole genome shotgun (WGS) entry which is preliminary data.</text>
</comment>
<evidence type="ECO:0000313" key="2">
    <source>
        <dbReference type="EMBL" id="RJL30020.1"/>
    </source>
</evidence>
<dbReference type="OrthoDB" id="3533669at2"/>
<evidence type="ECO:0000256" key="1">
    <source>
        <dbReference type="SAM" id="MobiDB-lite"/>
    </source>
</evidence>
<proteinExistence type="predicted"/>
<dbReference type="AlphaFoldDB" id="A0A3A4AXM2"/>
<feature type="region of interest" description="Disordered" evidence="1">
    <location>
        <begin position="416"/>
        <end position="458"/>
    </location>
</feature>
<accession>A0A3A4AXM2</accession>
<dbReference type="Proteomes" id="UP000265768">
    <property type="component" value="Unassembled WGS sequence"/>
</dbReference>
<keyword evidence="3" id="KW-1185">Reference proteome</keyword>
<gene>
    <name evidence="2" type="ORF">D5H75_24075</name>
</gene>
<protein>
    <submittedName>
        <fullName evidence="2">Uncharacterized protein</fullName>
    </submittedName>
</protein>
<name>A0A3A4AXM2_9ACTN</name>
<feature type="compositionally biased region" description="Polar residues" evidence="1">
    <location>
        <begin position="224"/>
        <end position="234"/>
    </location>
</feature>
<dbReference type="EMBL" id="QZEY01000010">
    <property type="protein sequence ID" value="RJL30020.1"/>
    <property type="molecule type" value="Genomic_DNA"/>
</dbReference>
<organism evidence="2 3">
    <name type="scientific">Bailinhaonella thermotolerans</name>
    <dbReference type="NCBI Taxonomy" id="1070861"/>
    <lineage>
        <taxon>Bacteria</taxon>
        <taxon>Bacillati</taxon>
        <taxon>Actinomycetota</taxon>
        <taxon>Actinomycetes</taxon>
        <taxon>Streptosporangiales</taxon>
        <taxon>Streptosporangiaceae</taxon>
        <taxon>Bailinhaonella</taxon>
    </lineage>
</organism>
<feature type="region of interest" description="Disordered" evidence="1">
    <location>
        <begin position="217"/>
        <end position="359"/>
    </location>
</feature>
<sequence>MGTYNPRIRQPVYPGDVDDYTLDMVEDQLKATNPQAIEAAGAEMRAAGKKIRDLITVLDTHLNALDKKWPDGADAEVARKQLRRIRETASSLVDTIDLPVEQAPAHVGAVPLGLSTTLSSYGALLRSAKGEVPENKDEPSVLEGVTSGALSGGLLGSRGGIHGAVIGSAIGATIGGFTSAFQGDKQREEENKKAREFLKSISEETIRVNGHLPTDLRIDLPGLTEQNPFDTGPSNLGPYGPGGDIPTGSASYDPPAPYEPRYPGSNPSGTLPPGSGDDLPGRDGAFPPGDGTANPPGGPGGTTPPGGGAGDGRTPGVPGYGDQVPGNGVNTPGNETLTGGSGSSAGRTELASYPPSVSGLPGAAGGTTGYPAGYGVPGGGLPGSGYGTAAYAAEQAAAARAAAGMGTPGYPFVPMGAGAGGHAEEETHTRTTELVEDESFWTSDKPATPSLITQPGQA</sequence>
<feature type="compositionally biased region" description="Gly residues" evidence="1">
    <location>
        <begin position="299"/>
        <end position="313"/>
    </location>
</feature>
<dbReference type="Gene3D" id="1.10.287.1060">
    <property type="entry name" value="ESAT-6-like"/>
    <property type="match status" value="1"/>
</dbReference>
<reference evidence="2 3" key="1">
    <citation type="submission" date="2018-09" db="EMBL/GenBank/DDBJ databases">
        <title>YIM 75507 draft genome.</title>
        <authorList>
            <person name="Tang S."/>
            <person name="Feng Y."/>
        </authorList>
    </citation>
    <scope>NUCLEOTIDE SEQUENCE [LARGE SCALE GENOMIC DNA]</scope>
    <source>
        <strain evidence="2 3">YIM 75507</strain>
    </source>
</reference>
<evidence type="ECO:0000313" key="3">
    <source>
        <dbReference type="Proteomes" id="UP000265768"/>
    </source>
</evidence>
<feature type="compositionally biased region" description="Polar residues" evidence="1">
    <location>
        <begin position="328"/>
        <end position="338"/>
    </location>
</feature>